<dbReference type="EMBL" id="JBHTNH010000053">
    <property type="protein sequence ID" value="MFD1363291.1"/>
    <property type="molecule type" value="Genomic_DNA"/>
</dbReference>
<dbReference type="InterPro" id="IPR011053">
    <property type="entry name" value="Single_hybrid_motif"/>
</dbReference>
<dbReference type="Gene3D" id="2.40.50.100">
    <property type="match status" value="1"/>
</dbReference>
<feature type="chain" id="PRO_5047305319" evidence="2">
    <location>
        <begin position="22"/>
        <end position="288"/>
    </location>
</feature>
<dbReference type="PROSITE" id="PS51257">
    <property type="entry name" value="PROKAR_LIPOPROTEIN"/>
    <property type="match status" value="1"/>
</dbReference>
<feature type="signal peptide" evidence="2">
    <location>
        <begin position="1"/>
        <end position="21"/>
    </location>
</feature>
<comment type="caution">
    <text evidence="5">The sequence shown here is derived from an EMBL/GenBank/DDBJ whole genome shotgun (WGS) entry which is preliminary data.</text>
</comment>
<protein>
    <submittedName>
        <fullName evidence="5">Efflux RND transporter periplasmic adaptor subunit</fullName>
    </submittedName>
</protein>
<reference evidence="6" key="1">
    <citation type="journal article" date="2019" name="Int. J. Syst. Evol. Microbiol.">
        <title>The Global Catalogue of Microorganisms (GCM) 10K type strain sequencing project: providing services to taxonomists for standard genome sequencing and annotation.</title>
        <authorList>
            <consortium name="The Broad Institute Genomics Platform"/>
            <consortium name="The Broad Institute Genome Sequencing Center for Infectious Disease"/>
            <person name="Wu L."/>
            <person name="Ma J."/>
        </authorList>
    </citation>
    <scope>NUCLEOTIDE SEQUENCE [LARGE SCALE GENOMIC DNA]</scope>
    <source>
        <strain evidence="6">CCUG 54822</strain>
    </source>
</reference>
<dbReference type="Gene3D" id="2.40.420.20">
    <property type="match status" value="1"/>
</dbReference>
<evidence type="ECO:0000259" key="4">
    <source>
        <dbReference type="Pfam" id="PF25989"/>
    </source>
</evidence>
<evidence type="ECO:0000313" key="6">
    <source>
        <dbReference type="Proteomes" id="UP001597178"/>
    </source>
</evidence>
<gene>
    <name evidence="5" type="ORF">ACFQ4A_16900</name>
</gene>
<dbReference type="RefSeq" id="WP_382402545.1">
    <property type="nucleotide sequence ID" value="NZ_JBHTNH010000053.1"/>
</dbReference>
<dbReference type="InterPro" id="IPR058637">
    <property type="entry name" value="YknX-like_C"/>
</dbReference>
<evidence type="ECO:0000256" key="2">
    <source>
        <dbReference type="SAM" id="SignalP"/>
    </source>
</evidence>
<sequence>MRKIGLSIAVIILLGILAACSEETEDNDDQEEQAIAVETAEVVKDDLVIEKSLYGRTEPDKTTPVMVQSPGEVTELEVENGDTVEEDDHLATIQGAAGNQTIYAQTDGEIANLTVEEEEMASDSDPLMVIADFDTMTLTFTVTAGQQNQLETDDTYTAVIDDQEYDVDITSISQMPDDTGLYPVEASVDNDDGDILSGMIAKLIVPEKKVDDSLILPTEAVVTESGETFVYVVEDNKAVKKDVTIQESQSVSTAVEGDIQESDQVVVNGLLTLSDGMNVNVVQEEDKS</sequence>
<name>A0ABW3ZY04_9BACI</name>
<dbReference type="Pfam" id="PF00364">
    <property type="entry name" value="Biotin_lipoyl"/>
    <property type="match status" value="1"/>
</dbReference>
<dbReference type="SUPFAM" id="SSF51230">
    <property type="entry name" value="Single hybrid motif"/>
    <property type="match status" value="1"/>
</dbReference>
<dbReference type="InterPro" id="IPR000089">
    <property type="entry name" value="Biotin_lipoyl"/>
</dbReference>
<feature type="domain" description="Lipoyl-binding" evidence="3">
    <location>
        <begin position="68"/>
        <end position="130"/>
    </location>
</feature>
<comment type="similarity">
    <text evidence="1">Belongs to the membrane fusion protein (MFP) (TC 8.A.1) family.</text>
</comment>
<evidence type="ECO:0000256" key="1">
    <source>
        <dbReference type="ARBA" id="ARBA00009477"/>
    </source>
</evidence>
<organism evidence="5 6">
    <name type="scientific">Lentibacillus salinarum</name>
    <dbReference type="NCBI Taxonomy" id="446820"/>
    <lineage>
        <taxon>Bacteria</taxon>
        <taxon>Bacillati</taxon>
        <taxon>Bacillota</taxon>
        <taxon>Bacilli</taxon>
        <taxon>Bacillales</taxon>
        <taxon>Bacillaceae</taxon>
        <taxon>Lentibacillus</taxon>
    </lineage>
</organism>
<dbReference type="NCBIfam" id="TIGR01730">
    <property type="entry name" value="RND_mfp"/>
    <property type="match status" value="1"/>
</dbReference>
<dbReference type="Pfam" id="PF25989">
    <property type="entry name" value="YknX_C"/>
    <property type="match status" value="1"/>
</dbReference>
<proteinExistence type="inferred from homology"/>
<dbReference type="InterPro" id="IPR006143">
    <property type="entry name" value="RND_pump_MFP"/>
</dbReference>
<dbReference type="PANTHER" id="PTHR30469">
    <property type="entry name" value="MULTIDRUG RESISTANCE PROTEIN MDTA"/>
    <property type="match status" value="1"/>
</dbReference>
<accession>A0ABW3ZY04</accession>
<evidence type="ECO:0000259" key="3">
    <source>
        <dbReference type="Pfam" id="PF00364"/>
    </source>
</evidence>
<keyword evidence="2" id="KW-0732">Signal</keyword>
<keyword evidence="6" id="KW-1185">Reference proteome</keyword>
<evidence type="ECO:0000313" key="5">
    <source>
        <dbReference type="EMBL" id="MFD1363291.1"/>
    </source>
</evidence>
<feature type="domain" description="YknX-like C-terminal permuted SH3-like" evidence="4">
    <location>
        <begin position="214"/>
        <end position="281"/>
    </location>
</feature>
<dbReference type="Proteomes" id="UP001597178">
    <property type="component" value="Unassembled WGS sequence"/>
</dbReference>